<sequence length="117" mass="13523">MDPKALQVKRIFYQPKKSRIIFPYFFISPYKDSLTFLPDYECSNQRRKIDFSTSTSRDIDRSKIPILTILEAAKVALSVENSQALGYTSDSYIYVHPSMFIPGSTKLELKISVCYSY</sequence>
<keyword evidence="2" id="KW-1185">Reference proteome</keyword>
<comment type="caution">
    <text evidence="1">The sequence shown here is derived from an EMBL/GenBank/DDBJ whole genome shotgun (WGS) entry which is preliminary data.</text>
</comment>
<evidence type="ECO:0000313" key="1">
    <source>
        <dbReference type="EMBL" id="KAK9659770.1"/>
    </source>
</evidence>
<organism evidence="1 2">
    <name type="scientific">Basidiobolus ranarum</name>
    <dbReference type="NCBI Taxonomy" id="34480"/>
    <lineage>
        <taxon>Eukaryota</taxon>
        <taxon>Fungi</taxon>
        <taxon>Fungi incertae sedis</taxon>
        <taxon>Zoopagomycota</taxon>
        <taxon>Entomophthoromycotina</taxon>
        <taxon>Basidiobolomycetes</taxon>
        <taxon>Basidiobolales</taxon>
        <taxon>Basidiobolaceae</taxon>
        <taxon>Basidiobolus</taxon>
    </lineage>
</organism>
<dbReference type="EMBL" id="JASJQH010013308">
    <property type="protein sequence ID" value="KAK9659770.1"/>
    <property type="molecule type" value="Genomic_DNA"/>
</dbReference>
<proteinExistence type="predicted"/>
<name>A0ABR2VJB0_9FUNG</name>
<gene>
    <name evidence="1" type="ORF">K7432_018533</name>
</gene>
<protein>
    <submittedName>
        <fullName evidence="1">Uncharacterized protein</fullName>
    </submittedName>
</protein>
<reference evidence="1 2" key="1">
    <citation type="submission" date="2023-04" db="EMBL/GenBank/DDBJ databases">
        <title>Genome of Basidiobolus ranarum AG-B5.</title>
        <authorList>
            <person name="Stajich J.E."/>
            <person name="Carter-House D."/>
            <person name="Gryganskyi A."/>
        </authorList>
    </citation>
    <scope>NUCLEOTIDE SEQUENCE [LARGE SCALE GENOMIC DNA]</scope>
    <source>
        <strain evidence="1 2">AG-B5</strain>
    </source>
</reference>
<accession>A0ABR2VJB0</accession>
<dbReference type="Proteomes" id="UP001479436">
    <property type="component" value="Unassembled WGS sequence"/>
</dbReference>
<evidence type="ECO:0000313" key="2">
    <source>
        <dbReference type="Proteomes" id="UP001479436"/>
    </source>
</evidence>